<gene>
    <name evidence="2" type="ORF">SCOCK_180116</name>
</gene>
<sequence length="287" mass="29970">MSIDAMHWVWTHSQAKGNARLALLAVADKAPGPDCVVRMGTTEFRQRLNASKSAVVVAVDKAIETGELEIVEPAVGSRAAAYRLPRAVGYVRPTPGARGPESGPVIAAQGSGIRTGSDDEGSGIETPNDSVRGPESGPGGSGIRTPLGPDSGPLYQTTPTRSGSKQAGEPAAPDLGPGIPEASRPLVDSITAAGVVVRWNLSSAEWFTVEALIKRSGAPALAAYAQQQAARREITYARYFLPGWRELPPLPAASAFGPDGDVIPLTGRPRTRAEQAADFYRNAAQKG</sequence>
<evidence type="ECO:0000313" key="2">
    <source>
        <dbReference type="EMBL" id="CAG6392739.1"/>
    </source>
</evidence>
<dbReference type="AlphaFoldDB" id="A0A9W4DM80"/>
<dbReference type="EMBL" id="CAJSLV010000046">
    <property type="protein sequence ID" value="CAG6392739.1"/>
    <property type="molecule type" value="Genomic_DNA"/>
</dbReference>
<dbReference type="Proteomes" id="UP001152519">
    <property type="component" value="Unassembled WGS sequence"/>
</dbReference>
<accession>A0A9W4DM80</accession>
<feature type="compositionally biased region" description="Polar residues" evidence="1">
    <location>
        <begin position="154"/>
        <end position="165"/>
    </location>
</feature>
<evidence type="ECO:0000256" key="1">
    <source>
        <dbReference type="SAM" id="MobiDB-lite"/>
    </source>
</evidence>
<organism evidence="2 3">
    <name type="scientific">Actinacidiphila cocklensis</name>
    <dbReference type="NCBI Taxonomy" id="887465"/>
    <lineage>
        <taxon>Bacteria</taxon>
        <taxon>Bacillati</taxon>
        <taxon>Actinomycetota</taxon>
        <taxon>Actinomycetes</taxon>
        <taxon>Kitasatosporales</taxon>
        <taxon>Streptomycetaceae</taxon>
        <taxon>Actinacidiphila</taxon>
    </lineage>
</organism>
<comment type="caution">
    <text evidence="2">The sequence shown here is derived from an EMBL/GenBank/DDBJ whole genome shotgun (WGS) entry which is preliminary data.</text>
</comment>
<protein>
    <recommendedName>
        <fullName evidence="4">Helix-turn-helix domain-containing protein</fullName>
    </recommendedName>
</protein>
<reference evidence="2" key="1">
    <citation type="submission" date="2021-05" db="EMBL/GenBank/DDBJ databases">
        <authorList>
            <person name="Arsene-Ploetze F."/>
        </authorList>
    </citation>
    <scope>NUCLEOTIDE SEQUENCE</scope>
    <source>
        <strain evidence="2">DSM 42138</strain>
    </source>
</reference>
<keyword evidence="3" id="KW-1185">Reference proteome</keyword>
<evidence type="ECO:0000313" key="3">
    <source>
        <dbReference type="Proteomes" id="UP001152519"/>
    </source>
</evidence>
<name>A0A9W4DM80_9ACTN</name>
<dbReference type="RefSeq" id="WP_251487631.1">
    <property type="nucleotide sequence ID" value="NZ_CAJSLV010000046.1"/>
</dbReference>
<proteinExistence type="predicted"/>
<feature type="region of interest" description="Disordered" evidence="1">
    <location>
        <begin position="93"/>
        <end position="180"/>
    </location>
</feature>
<evidence type="ECO:0008006" key="4">
    <source>
        <dbReference type="Google" id="ProtNLM"/>
    </source>
</evidence>